<dbReference type="Proteomes" id="UP001221208">
    <property type="component" value="Unassembled WGS sequence"/>
</dbReference>
<dbReference type="RefSeq" id="WP_273670108.1">
    <property type="nucleotide sequence ID" value="NZ_JAQQXR010000002.1"/>
</dbReference>
<protein>
    <submittedName>
        <fullName evidence="3">Alkaline phosphatase family protein</fullName>
    </submittedName>
</protein>
<dbReference type="InterPro" id="IPR017850">
    <property type="entry name" value="Alkaline_phosphatase_core_sf"/>
</dbReference>
<dbReference type="SUPFAM" id="SSF53649">
    <property type="entry name" value="Alkaline phosphatase-like"/>
    <property type="match status" value="1"/>
</dbReference>
<reference evidence="3 4" key="1">
    <citation type="submission" date="2022-10" db="EMBL/GenBank/DDBJ databases">
        <title>Janthinobacterium sp. hw3 Genome sequencing.</title>
        <authorList>
            <person name="Park S."/>
        </authorList>
    </citation>
    <scope>NUCLEOTIDE SEQUENCE [LARGE SCALE GENOMIC DNA]</scope>
    <source>
        <strain evidence="4">hw3</strain>
    </source>
</reference>
<gene>
    <name evidence="3" type="ORF">OIK44_07520</name>
</gene>
<evidence type="ECO:0000256" key="2">
    <source>
        <dbReference type="SAM" id="MobiDB-lite"/>
    </source>
</evidence>
<evidence type="ECO:0000256" key="1">
    <source>
        <dbReference type="ARBA" id="ARBA00022801"/>
    </source>
</evidence>
<name>A0ABT5JXG3_9BURK</name>
<dbReference type="EMBL" id="JAQQXR010000002">
    <property type="protein sequence ID" value="MDC8757433.1"/>
    <property type="molecule type" value="Genomic_DNA"/>
</dbReference>
<keyword evidence="1" id="KW-0378">Hydrolase</keyword>
<dbReference type="Pfam" id="PF04185">
    <property type="entry name" value="Phosphoesterase"/>
    <property type="match status" value="1"/>
</dbReference>
<sequence length="456" mass="49466">MTTETAASVPLIDGISNLDKIKHIVVLMMENRSFDHMLGYLSLEGGRTDIDGLQATFSNTHLGQRYPVHHLQRTALGLEQSPAHDGASVLRQLAGQNGGFVDDYALTHPGDPEPALVMGYYNAADLPAYDFLARQFCVCDRWFSAVPGATWPNRLYAMSGRASGSKDNKRVPLYANKSFLRHLDRAYVSWKFYSERKPWTLALTDEHYRSSENYEPFGSARRRYGFIGDALAGTLPSVAWIDPHFFENDDHPPADVRAGQAFVAQVYQALARGPAWGETLLVLCYDEHGGFYDHVAPGPAADADPAFQQYGVRVPALLVSPWVAPASVHHGVLDHCSIIKTILLRFCRSASNDIPDMGARVGAAAALGAPLAEPRARVAPPMPATAIAEWAAWQAANWGVGEMAALSAEEAGAIAADKHIAKTSKKAMAANGKAAPVPIAKRRRKRGRPATAQSAT</sequence>
<evidence type="ECO:0000313" key="3">
    <source>
        <dbReference type="EMBL" id="MDC8757433.1"/>
    </source>
</evidence>
<proteinExistence type="predicted"/>
<feature type="region of interest" description="Disordered" evidence="2">
    <location>
        <begin position="425"/>
        <end position="456"/>
    </location>
</feature>
<keyword evidence="4" id="KW-1185">Reference proteome</keyword>
<comment type="caution">
    <text evidence="3">The sequence shown here is derived from an EMBL/GenBank/DDBJ whole genome shotgun (WGS) entry which is preliminary data.</text>
</comment>
<organism evidence="3 4">
    <name type="scientific">Janthinobacterium fluminis</name>
    <dbReference type="NCBI Taxonomy" id="2987524"/>
    <lineage>
        <taxon>Bacteria</taxon>
        <taxon>Pseudomonadati</taxon>
        <taxon>Pseudomonadota</taxon>
        <taxon>Betaproteobacteria</taxon>
        <taxon>Burkholderiales</taxon>
        <taxon>Oxalobacteraceae</taxon>
        <taxon>Janthinobacterium</taxon>
    </lineage>
</organism>
<dbReference type="InterPro" id="IPR007312">
    <property type="entry name" value="Phosphoesterase"/>
</dbReference>
<dbReference type="Gene3D" id="3.40.720.10">
    <property type="entry name" value="Alkaline Phosphatase, subunit A"/>
    <property type="match status" value="2"/>
</dbReference>
<dbReference type="PANTHER" id="PTHR31956">
    <property type="entry name" value="NON-SPECIFIC PHOSPHOLIPASE C4-RELATED"/>
    <property type="match status" value="1"/>
</dbReference>
<evidence type="ECO:0000313" key="4">
    <source>
        <dbReference type="Proteomes" id="UP001221208"/>
    </source>
</evidence>
<accession>A0ABT5JXG3</accession>
<dbReference type="PANTHER" id="PTHR31956:SF1">
    <property type="entry name" value="NON-SPECIFIC PHOSPHOLIPASE C1"/>
    <property type="match status" value="1"/>
</dbReference>